<name>A0ACC0Z041_9ROSI</name>
<dbReference type="EMBL" id="CM047739">
    <property type="protein sequence ID" value="KAJ0043025.1"/>
    <property type="molecule type" value="Genomic_DNA"/>
</dbReference>
<organism evidence="1 2">
    <name type="scientific">Pistacia integerrima</name>
    <dbReference type="NCBI Taxonomy" id="434235"/>
    <lineage>
        <taxon>Eukaryota</taxon>
        <taxon>Viridiplantae</taxon>
        <taxon>Streptophyta</taxon>
        <taxon>Embryophyta</taxon>
        <taxon>Tracheophyta</taxon>
        <taxon>Spermatophyta</taxon>
        <taxon>Magnoliopsida</taxon>
        <taxon>eudicotyledons</taxon>
        <taxon>Gunneridae</taxon>
        <taxon>Pentapetalae</taxon>
        <taxon>rosids</taxon>
        <taxon>malvids</taxon>
        <taxon>Sapindales</taxon>
        <taxon>Anacardiaceae</taxon>
        <taxon>Pistacia</taxon>
    </lineage>
</organism>
<gene>
    <name evidence="1" type="ORF">Pint_19111</name>
</gene>
<keyword evidence="2" id="KW-1185">Reference proteome</keyword>
<evidence type="ECO:0000313" key="2">
    <source>
        <dbReference type="Proteomes" id="UP001163603"/>
    </source>
</evidence>
<accession>A0ACC0Z041</accession>
<comment type="caution">
    <text evidence="1">The sequence shown here is derived from an EMBL/GenBank/DDBJ whole genome shotgun (WGS) entry which is preliminary data.</text>
</comment>
<protein>
    <submittedName>
        <fullName evidence="1">Uncharacterized protein</fullName>
    </submittedName>
</protein>
<dbReference type="Proteomes" id="UP001163603">
    <property type="component" value="Chromosome 4"/>
</dbReference>
<evidence type="ECO:0000313" key="1">
    <source>
        <dbReference type="EMBL" id="KAJ0043025.1"/>
    </source>
</evidence>
<reference evidence="2" key="1">
    <citation type="journal article" date="2023" name="G3 (Bethesda)">
        <title>Genome assembly and association tests identify interacting loci associated with vigor, precocity, and sex in interspecific pistachio rootstocks.</title>
        <authorList>
            <person name="Palmer W."/>
            <person name="Jacygrad E."/>
            <person name="Sagayaradj S."/>
            <person name="Cavanaugh K."/>
            <person name="Han R."/>
            <person name="Bertier L."/>
            <person name="Beede B."/>
            <person name="Kafkas S."/>
            <person name="Golino D."/>
            <person name="Preece J."/>
            <person name="Michelmore R."/>
        </authorList>
    </citation>
    <scope>NUCLEOTIDE SEQUENCE [LARGE SCALE GENOMIC DNA]</scope>
</reference>
<proteinExistence type="predicted"/>
<sequence>MAQMFYRKKLTAADVINKLAIAADCLDQFPRIPPGQHSRIFQVLDVECNCVWNFRLSVRMTGSYDKPTVGGQWIQFCKSRGIKKGHTIQFFKERDEATGNFRYMINLFYDFFNPE</sequence>